<dbReference type="AlphaFoldDB" id="A0A7X1SR25"/>
<dbReference type="InterPro" id="IPR036249">
    <property type="entry name" value="Thioredoxin-like_sf"/>
</dbReference>
<dbReference type="InterPro" id="IPR006504">
    <property type="entry name" value="Tscrpt_reg_Spx/MgsR"/>
</dbReference>
<dbReference type="Pfam" id="PF03960">
    <property type="entry name" value="ArsC"/>
    <property type="match status" value="1"/>
</dbReference>
<name>A0A7X1SR25_9PROT</name>
<gene>
    <name evidence="3" type="ORF">GFJ39_10495</name>
</gene>
<comment type="similarity">
    <text evidence="1 2">Belongs to the ArsC family.</text>
</comment>
<evidence type="ECO:0000313" key="4">
    <source>
        <dbReference type="Proteomes" id="UP000432209"/>
    </source>
</evidence>
<dbReference type="SUPFAM" id="SSF52833">
    <property type="entry name" value="Thioredoxin-like"/>
    <property type="match status" value="1"/>
</dbReference>
<evidence type="ECO:0000313" key="3">
    <source>
        <dbReference type="EMBL" id="MQR99617.1"/>
    </source>
</evidence>
<sequence>MAVSVTIYGISNCDTMRRARAWLVDHGVAFTFHDYRRDGVDRARLEGWVARLGWEKLLNRSGTTFRKLPPELREDLDAERAIALMLEHPAMIRRPVLEHPGLLLVGFRPGDYAANLSDLRASALSAPDPAS</sequence>
<dbReference type="RefSeq" id="WP_153431280.1">
    <property type="nucleotide sequence ID" value="NZ_WIPH01000025.1"/>
</dbReference>
<dbReference type="NCBIfam" id="TIGR01617">
    <property type="entry name" value="arsC_related"/>
    <property type="match status" value="1"/>
</dbReference>
<dbReference type="Gene3D" id="3.40.30.10">
    <property type="entry name" value="Glutaredoxin"/>
    <property type="match status" value="1"/>
</dbReference>
<dbReference type="Proteomes" id="UP000432209">
    <property type="component" value="Unassembled WGS sequence"/>
</dbReference>
<organism evidence="3 4">
    <name type="scientific">Gluconobacter aidae</name>
    <dbReference type="NCBI Taxonomy" id="2662454"/>
    <lineage>
        <taxon>Bacteria</taxon>
        <taxon>Pseudomonadati</taxon>
        <taxon>Pseudomonadota</taxon>
        <taxon>Alphaproteobacteria</taxon>
        <taxon>Acetobacterales</taxon>
        <taxon>Acetobacteraceae</taxon>
        <taxon>Gluconobacter</taxon>
    </lineage>
</organism>
<reference evidence="3 4" key="1">
    <citation type="submission" date="2019-10" db="EMBL/GenBank/DDBJ databases">
        <title>Gluconobacter aidae sp. nov., a novel species of acetic acid bacteria isolated in Thailand.</title>
        <authorList>
            <person name="Yukphan P."/>
            <person name="Charoenyingcharoen P."/>
            <person name="Malimas S."/>
            <person name="Muramatsu Y."/>
            <person name="Nakagawa Y."/>
            <person name="Tanasupawat S."/>
            <person name="Yamada Y."/>
        </authorList>
    </citation>
    <scope>NUCLEOTIDE SEQUENCE [LARGE SCALE GENOMIC DNA]</scope>
    <source>
        <strain evidence="3 4">AC10</strain>
    </source>
</reference>
<dbReference type="PROSITE" id="PS51353">
    <property type="entry name" value="ARSC"/>
    <property type="match status" value="1"/>
</dbReference>
<dbReference type="PANTHER" id="PTHR30041:SF8">
    <property type="entry name" value="PROTEIN YFFB"/>
    <property type="match status" value="1"/>
</dbReference>
<dbReference type="CDD" id="cd03035">
    <property type="entry name" value="ArsC_Yffb"/>
    <property type="match status" value="1"/>
</dbReference>
<accession>A0A7X1SR25</accession>
<proteinExistence type="inferred from homology"/>
<evidence type="ECO:0000256" key="1">
    <source>
        <dbReference type="ARBA" id="ARBA00007198"/>
    </source>
</evidence>
<protein>
    <submittedName>
        <fullName evidence="3">ArsC family reductase</fullName>
    </submittedName>
</protein>
<dbReference type="EMBL" id="WIPH01000025">
    <property type="protein sequence ID" value="MQR99617.1"/>
    <property type="molecule type" value="Genomic_DNA"/>
</dbReference>
<dbReference type="InterPro" id="IPR006660">
    <property type="entry name" value="Arsenate_reductase-like"/>
</dbReference>
<dbReference type="NCBIfam" id="NF008107">
    <property type="entry name" value="PRK10853.1"/>
    <property type="match status" value="1"/>
</dbReference>
<evidence type="ECO:0000256" key="2">
    <source>
        <dbReference type="PROSITE-ProRule" id="PRU01282"/>
    </source>
</evidence>
<dbReference type="PANTHER" id="PTHR30041">
    <property type="entry name" value="ARSENATE REDUCTASE"/>
    <property type="match status" value="1"/>
</dbReference>
<keyword evidence="4" id="KW-1185">Reference proteome</keyword>
<comment type="caution">
    <text evidence="3">The sequence shown here is derived from an EMBL/GenBank/DDBJ whole genome shotgun (WGS) entry which is preliminary data.</text>
</comment>